<keyword evidence="3" id="KW-0808">Transferase</keyword>
<dbReference type="Gene3D" id="3.40.50.2000">
    <property type="entry name" value="Glycogen Phosphorylase B"/>
    <property type="match status" value="2"/>
</dbReference>
<dbReference type="PANTHER" id="PTHR45947:SF3">
    <property type="entry name" value="SULFOQUINOVOSYL TRANSFERASE SQD2"/>
    <property type="match status" value="1"/>
</dbReference>
<gene>
    <name evidence="3" type="primary">mshA_3</name>
    <name evidence="3" type="ORF">PS862_01356</name>
</gene>
<evidence type="ECO:0000313" key="3">
    <source>
        <dbReference type="EMBL" id="VVO71399.1"/>
    </source>
</evidence>
<reference evidence="3 4" key="1">
    <citation type="submission" date="2019-09" db="EMBL/GenBank/DDBJ databases">
        <authorList>
            <person name="Chandra G."/>
            <person name="Truman W A."/>
        </authorList>
    </citation>
    <scope>NUCLEOTIDE SEQUENCE [LARGE SCALE GENOMIC DNA]</scope>
    <source>
        <strain evidence="3">PS862</strain>
    </source>
</reference>
<dbReference type="Pfam" id="PF00534">
    <property type="entry name" value="Glycos_transf_1"/>
    <property type="match status" value="1"/>
</dbReference>
<protein>
    <submittedName>
        <fullName evidence="3">D-inositol-3-phosphate glycosyltransferase</fullName>
        <ecNumber evidence="3">2.4.1.250</ecNumber>
    </submittedName>
</protein>
<feature type="domain" description="Glycosyl transferase family 1" evidence="1">
    <location>
        <begin position="192"/>
        <end position="330"/>
    </location>
</feature>
<organism evidence="3 4">
    <name type="scientific">Pseudomonas fluorescens</name>
    <dbReference type="NCBI Taxonomy" id="294"/>
    <lineage>
        <taxon>Bacteria</taxon>
        <taxon>Pseudomonadati</taxon>
        <taxon>Pseudomonadota</taxon>
        <taxon>Gammaproteobacteria</taxon>
        <taxon>Pseudomonadales</taxon>
        <taxon>Pseudomonadaceae</taxon>
        <taxon>Pseudomonas</taxon>
    </lineage>
</organism>
<evidence type="ECO:0000259" key="2">
    <source>
        <dbReference type="Pfam" id="PF13439"/>
    </source>
</evidence>
<proteinExistence type="predicted"/>
<sequence length="373" mass="41298">MENNGIKILHCAETIKGGISTYLKEILSHQVSRYGENSIGLLIPKSQINEIGAIKGIHIYTFSDFGGRAHNSFKLALRCNEILKKGSVTLIHIHSTFAGLALRLLLTLRPNRTTRTKVIYCPHGWAWERTIPYYKKIPIIIIERLLSAISDKVICISNHEKKSGLSVGIKNKKLKVILNGISELPIKQSYQNPTWPSGKLKLLFVGRFDHQKGADIFCSALNSLGDLASGVMVGDYVLNDTSKIIIPENVINAGWLTPEILEGYYRTADLLIIPSRWEGFGLVAIEAMRSGLAVIASNVGGLSEIIVDGRTGFLVEPNSPNEIVTLIKKLSPTTISEVGLNGRRRFIDLFSAARLNRELINTYDEIIGEKNIL</sequence>
<dbReference type="EMBL" id="CABVII010000004">
    <property type="protein sequence ID" value="VVO71399.1"/>
    <property type="molecule type" value="Genomic_DNA"/>
</dbReference>
<dbReference type="AlphaFoldDB" id="A0A5E7I3V6"/>
<feature type="domain" description="Glycosyltransferase subfamily 4-like N-terminal" evidence="2">
    <location>
        <begin position="17"/>
        <end position="181"/>
    </location>
</feature>
<dbReference type="InterPro" id="IPR001296">
    <property type="entry name" value="Glyco_trans_1"/>
</dbReference>
<evidence type="ECO:0000259" key="1">
    <source>
        <dbReference type="Pfam" id="PF00534"/>
    </source>
</evidence>
<dbReference type="Pfam" id="PF13439">
    <property type="entry name" value="Glyco_transf_4"/>
    <property type="match status" value="1"/>
</dbReference>
<dbReference type="Proteomes" id="UP000385207">
    <property type="component" value="Unassembled WGS sequence"/>
</dbReference>
<dbReference type="RefSeq" id="WP_150783555.1">
    <property type="nucleotide sequence ID" value="NZ_CABVII010000004.1"/>
</dbReference>
<keyword evidence="3" id="KW-0328">Glycosyltransferase</keyword>
<dbReference type="EC" id="2.4.1.250" evidence="3"/>
<dbReference type="InterPro" id="IPR050194">
    <property type="entry name" value="Glycosyltransferase_grp1"/>
</dbReference>
<dbReference type="GO" id="GO:0102710">
    <property type="term" value="F:D-inositol-3-phosphate glycosyltransferase activity"/>
    <property type="evidence" value="ECO:0007669"/>
    <property type="project" value="UniProtKB-EC"/>
</dbReference>
<evidence type="ECO:0000313" key="4">
    <source>
        <dbReference type="Proteomes" id="UP000385207"/>
    </source>
</evidence>
<dbReference type="InterPro" id="IPR028098">
    <property type="entry name" value="Glyco_trans_4-like_N"/>
</dbReference>
<dbReference type="SUPFAM" id="SSF53756">
    <property type="entry name" value="UDP-Glycosyltransferase/glycogen phosphorylase"/>
    <property type="match status" value="1"/>
</dbReference>
<dbReference type="PANTHER" id="PTHR45947">
    <property type="entry name" value="SULFOQUINOVOSYL TRANSFERASE SQD2"/>
    <property type="match status" value="1"/>
</dbReference>
<accession>A0A5E7I3V6</accession>
<dbReference type="OrthoDB" id="9777346at2"/>
<name>A0A5E7I3V6_PSEFL</name>